<feature type="chain" id="PRO_5047398872" description="Type IV secretion system protein VirB5" evidence="2">
    <location>
        <begin position="23"/>
        <end position="274"/>
    </location>
</feature>
<feature type="compositionally biased region" description="Pro residues" evidence="1">
    <location>
        <begin position="265"/>
        <end position="274"/>
    </location>
</feature>
<protein>
    <recommendedName>
        <fullName evidence="5">Type IV secretion system protein VirB5</fullName>
    </recommendedName>
</protein>
<accession>A0ABP9UR43</accession>
<comment type="caution">
    <text evidence="3">The sequence shown here is derived from an EMBL/GenBank/DDBJ whole genome shotgun (WGS) entry which is preliminary data.</text>
</comment>
<keyword evidence="2" id="KW-0732">Signal</keyword>
<organism evidence="3 4">
    <name type="scientific">Haloferula sargassicola</name>
    <dbReference type="NCBI Taxonomy" id="490096"/>
    <lineage>
        <taxon>Bacteria</taxon>
        <taxon>Pseudomonadati</taxon>
        <taxon>Verrucomicrobiota</taxon>
        <taxon>Verrucomicrobiia</taxon>
        <taxon>Verrucomicrobiales</taxon>
        <taxon>Verrucomicrobiaceae</taxon>
        <taxon>Haloferula</taxon>
    </lineage>
</organism>
<proteinExistence type="predicted"/>
<name>A0ABP9UR43_9BACT</name>
<evidence type="ECO:0000256" key="2">
    <source>
        <dbReference type="SAM" id="SignalP"/>
    </source>
</evidence>
<evidence type="ECO:0008006" key="5">
    <source>
        <dbReference type="Google" id="ProtNLM"/>
    </source>
</evidence>
<sequence>MRTPAILKVLAVLIGLATASRAQIPVTDYASIIQNQTNWITELAQWTESLGNDASQISNQVEQIVNQYEQISQLDSYLERFGDPSSLAGLMDIESAVENARLTGILESYGETVEGAAGDYSLTRTGGGIHRAAPTTLADGTAIERDVEAYRKFAVHDEVRDRYAAKSEDYRTAREGLQQQVETTMTDLDSAPDDATVARLTAKLNGLNAQMEQLYQEQAISAAESTITANDLEVTRRRQEQAAAEAFDQQHEKAMDEATQLTFPEPQPAGPLRY</sequence>
<evidence type="ECO:0000313" key="4">
    <source>
        <dbReference type="Proteomes" id="UP001476282"/>
    </source>
</evidence>
<gene>
    <name evidence="3" type="ORF">Hsar01_03258</name>
</gene>
<dbReference type="Proteomes" id="UP001476282">
    <property type="component" value="Unassembled WGS sequence"/>
</dbReference>
<feature type="region of interest" description="Disordered" evidence="1">
    <location>
        <begin position="240"/>
        <end position="274"/>
    </location>
</feature>
<keyword evidence="4" id="KW-1185">Reference proteome</keyword>
<dbReference type="EMBL" id="BAABRI010000019">
    <property type="protein sequence ID" value="GAA5484020.1"/>
    <property type="molecule type" value="Genomic_DNA"/>
</dbReference>
<dbReference type="RefSeq" id="WP_353568119.1">
    <property type="nucleotide sequence ID" value="NZ_BAABRI010000019.1"/>
</dbReference>
<reference evidence="3 4" key="1">
    <citation type="submission" date="2024-02" db="EMBL/GenBank/DDBJ databases">
        <title>Haloferula sargassicola NBRC 104335.</title>
        <authorList>
            <person name="Ichikawa N."/>
            <person name="Katano-Makiyama Y."/>
            <person name="Hidaka K."/>
        </authorList>
    </citation>
    <scope>NUCLEOTIDE SEQUENCE [LARGE SCALE GENOMIC DNA]</scope>
    <source>
        <strain evidence="3 4">NBRC 104335</strain>
    </source>
</reference>
<evidence type="ECO:0000313" key="3">
    <source>
        <dbReference type="EMBL" id="GAA5484020.1"/>
    </source>
</evidence>
<feature type="signal peptide" evidence="2">
    <location>
        <begin position="1"/>
        <end position="22"/>
    </location>
</feature>
<evidence type="ECO:0000256" key="1">
    <source>
        <dbReference type="SAM" id="MobiDB-lite"/>
    </source>
</evidence>